<keyword evidence="2" id="KW-1185">Reference proteome</keyword>
<protein>
    <submittedName>
        <fullName evidence="1">Uncharacterized protein</fullName>
    </submittedName>
</protein>
<comment type="caution">
    <text evidence="1">The sequence shown here is derived from an EMBL/GenBank/DDBJ whole genome shotgun (WGS) entry which is preliminary data.</text>
</comment>
<dbReference type="AlphaFoldDB" id="A0AAV5UK26"/>
<evidence type="ECO:0000313" key="2">
    <source>
        <dbReference type="Proteomes" id="UP001432027"/>
    </source>
</evidence>
<reference evidence="1" key="1">
    <citation type="submission" date="2023-10" db="EMBL/GenBank/DDBJ databases">
        <title>Genome assembly of Pristionchus species.</title>
        <authorList>
            <person name="Yoshida K."/>
            <person name="Sommer R.J."/>
        </authorList>
    </citation>
    <scope>NUCLEOTIDE SEQUENCE</scope>
    <source>
        <strain evidence="1">RS0144</strain>
    </source>
</reference>
<feature type="non-terminal residue" evidence="1">
    <location>
        <position position="1"/>
    </location>
</feature>
<evidence type="ECO:0000313" key="1">
    <source>
        <dbReference type="EMBL" id="GMT06595.1"/>
    </source>
</evidence>
<organism evidence="1 2">
    <name type="scientific">Pristionchus entomophagus</name>
    <dbReference type="NCBI Taxonomy" id="358040"/>
    <lineage>
        <taxon>Eukaryota</taxon>
        <taxon>Metazoa</taxon>
        <taxon>Ecdysozoa</taxon>
        <taxon>Nematoda</taxon>
        <taxon>Chromadorea</taxon>
        <taxon>Rhabditida</taxon>
        <taxon>Rhabditina</taxon>
        <taxon>Diplogasteromorpha</taxon>
        <taxon>Diplogasteroidea</taxon>
        <taxon>Neodiplogasteridae</taxon>
        <taxon>Pristionchus</taxon>
    </lineage>
</organism>
<dbReference type="EMBL" id="BTSX01000006">
    <property type="protein sequence ID" value="GMT06595.1"/>
    <property type="molecule type" value="Genomic_DNA"/>
</dbReference>
<dbReference type="Proteomes" id="UP001432027">
    <property type="component" value="Unassembled WGS sequence"/>
</dbReference>
<accession>A0AAV5UK26</accession>
<name>A0AAV5UK26_9BILA</name>
<proteinExistence type="predicted"/>
<gene>
    <name evidence="1" type="ORF">PENTCL1PPCAC_28769</name>
</gene>
<sequence>RGPVVDLQVQPKHSEIDAPVPQRIYRVDNLLPSGAAAGGMAREQVGVDCVESSTPGVPHVLESTLIDAAIALAYAANVKLVVHVGHAPETGGRDGRDCVQANCGRGESDAEGKKNKGCALHCS</sequence>